<keyword evidence="9" id="KW-1185">Reference proteome</keyword>
<keyword evidence="2" id="KW-0145">Chemotaxis</keyword>
<dbReference type="InterPro" id="IPR051310">
    <property type="entry name" value="MCP_chemotaxis"/>
</dbReference>
<dbReference type="PROSITE" id="PS50111">
    <property type="entry name" value="CHEMOTAXIS_TRANSDUC_2"/>
    <property type="match status" value="1"/>
</dbReference>
<dbReference type="PANTHER" id="PTHR43531">
    <property type="entry name" value="PROTEIN ICFG"/>
    <property type="match status" value="1"/>
</dbReference>
<comment type="subcellular location">
    <subcellularLocation>
        <location evidence="1">Membrane</location>
    </subcellularLocation>
</comment>
<name>A0A6P1T1C6_9RHOB</name>
<evidence type="ECO:0000256" key="1">
    <source>
        <dbReference type="ARBA" id="ARBA00004370"/>
    </source>
</evidence>
<evidence type="ECO:0000259" key="6">
    <source>
        <dbReference type="PROSITE" id="PS50111"/>
    </source>
</evidence>
<dbReference type="GO" id="GO:0006935">
    <property type="term" value="P:chemotaxis"/>
    <property type="evidence" value="ECO:0007669"/>
    <property type="project" value="UniProtKB-KW"/>
</dbReference>
<evidence type="ECO:0000256" key="2">
    <source>
        <dbReference type="ARBA" id="ARBA00022500"/>
    </source>
</evidence>
<evidence type="ECO:0000313" key="8">
    <source>
        <dbReference type="EMBL" id="QHQ35089.1"/>
    </source>
</evidence>
<dbReference type="InterPro" id="IPR003660">
    <property type="entry name" value="HAMP_dom"/>
</dbReference>
<dbReference type="EMBL" id="CP046620">
    <property type="protein sequence ID" value="QHQ35089.1"/>
    <property type="molecule type" value="Genomic_DNA"/>
</dbReference>
<dbReference type="GO" id="GO:0016020">
    <property type="term" value="C:membrane"/>
    <property type="evidence" value="ECO:0007669"/>
    <property type="project" value="UniProtKB-SubCell"/>
</dbReference>
<feature type="transmembrane region" description="Helical" evidence="5">
    <location>
        <begin position="195"/>
        <end position="213"/>
    </location>
</feature>
<feature type="domain" description="HAMP" evidence="7">
    <location>
        <begin position="334"/>
        <end position="386"/>
    </location>
</feature>
<evidence type="ECO:0008006" key="10">
    <source>
        <dbReference type="Google" id="ProtNLM"/>
    </source>
</evidence>
<keyword evidence="5" id="KW-0472">Membrane</keyword>
<dbReference type="SMART" id="SM00283">
    <property type="entry name" value="MA"/>
    <property type="match status" value="1"/>
</dbReference>
<dbReference type="PROSITE" id="PS50885">
    <property type="entry name" value="HAMP"/>
    <property type="match status" value="1"/>
</dbReference>
<comment type="similarity">
    <text evidence="3">Belongs to the methyl-accepting chemotaxis (MCP) protein family.</text>
</comment>
<evidence type="ECO:0000256" key="3">
    <source>
        <dbReference type="ARBA" id="ARBA00029447"/>
    </source>
</evidence>
<dbReference type="PANTHER" id="PTHR43531:SF11">
    <property type="entry name" value="METHYL-ACCEPTING CHEMOTAXIS PROTEIN 3"/>
    <property type="match status" value="1"/>
</dbReference>
<evidence type="ECO:0000259" key="7">
    <source>
        <dbReference type="PROSITE" id="PS50885"/>
    </source>
</evidence>
<feature type="transmembrane region" description="Helical" evidence="5">
    <location>
        <begin position="20"/>
        <end position="40"/>
    </location>
</feature>
<dbReference type="AlphaFoldDB" id="A0A6P1T1C6"/>
<gene>
    <name evidence="8" type="ORF">GO499_07710</name>
</gene>
<dbReference type="GO" id="GO:0007165">
    <property type="term" value="P:signal transduction"/>
    <property type="evidence" value="ECO:0007669"/>
    <property type="project" value="UniProtKB-KW"/>
</dbReference>
<dbReference type="Pfam" id="PF00015">
    <property type="entry name" value="MCPsignal"/>
    <property type="match status" value="1"/>
</dbReference>
<dbReference type="SUPFAM" id="SSF58104">
    <property type="entry name" value="Methyl-accepting chemotaxis protein (MCP) signaling domain"/>
    <property type="match status" value="1"/>
</dbReference>
<keyword evidence="5" id="KW-0812">Transmembrane</keyword>
<feature type="domain" description="Methyl-accepting transducer" evidence="6">
    <location>
        <begin position="391"/>
        <end position="620"/>
    </location>
</feature>
<accession>A0A6P1T1C6</accession>
<evidence type="ECO:0000313" key="9">
    <source>
        <dbReference type="Proteomes" id="UP000464495"/>
    </source>
</evidence>
<reference evidence="8 9" key="1">
    <citation type="submission" date="2019-12" db="EMBL/GenBank/DDBJ databases">
        <title>Complete genome sequence of Algicella marina strain 9Alg 56(T) isolated from the red alga Tichocarpus crinitus.</title>
        <authorList>
            <person name="Kim S.-G."/>
            <person name="Nedashkovskaya O.I."/>
        </authorList>
    </citation>
    <scope>NUCLEOTIDE SEQUENCE [LARGE SCALE GENOMIC DNA]</scope>
    <source>
        <strain evidence="8 9">9Alg 56</strain>
    </source>
</reference>
<dbReference type="Gene3D" id="6.10.340.10">
    <property type="match status" value="1"/>
</dbReference>
<evidence type="ECO:0000256" key="5">
    <source>
        <dbReference type="SAM" id="Phobius"/>
    </source>
</evidence>
<organism evidence="8 9">
    <name type="scientific">Algicella marina</name>
    <dbReference type="NCBI Taxonomy" id="2683284"/>
    <lineage>
        <taxon>Bacteria</taxon>
        <taxon>Pseudomonadati</taxon>
        <taxon>Pseudomonadota</taxon>
        <taxon>Alphaproteobacteria</taxon>
        <taxon>Rhodobacterales</taxon>
        <taxon>Paracoccaceae</taxon>
        <taxon>Algicella</taxon>
    </lineage>
</organism>
<dbReference type="KEGG" id="amaq:GO499_07710"/>
<keyword evidence="5" id="KW-1133">Transmembrane helix</keyword>
<dbReference type="InterPro" id="IPR004089">
    <property type="entry name" value="MCPsignal_dom"/>
</dbReference>
<dbReference type="Proteomes" id="UP000464495">
    <property type="component" value="Chromosome"/>
</dbReference>
<evidence type="ECO:0000256" key="4">
    <source>
        <dbReference type="PROSITE-ProRule" id="PRU00284"/>
    </source>
</evidence>
<protein>
    <recommendedName>
        <fullName evidence="10">Methyl-accepting chemotaxis protein</fullName>
    </recommendedName>
</protein>
<keyword evidence="4" id="KW-0807">Transducer</keyword>
<sequence length="645" mass="68049">MDCKEDGETMSRLSISGKLRLLQVAVLVCVGLMTASMLWVRVANTQAATAAAQSEALSAAVEEMQRLLGSIETNTALGMVWTVDTTGKRKAEALAQRETDKAALADLIRGTIAGAGILPDETLAELETAMITAATAADAALDAYETNTFMAGMHLTTYATQKAMAQEILDPVRARVQTDSRQALMAQKATYQRGFNVLLLLGGATIAICGALLEATRRNIGASLTSVNGVLRRIAQDDVEAEVPSALPGTEVGMLVEAASIFRDKAKQRLRLEAERQAEQKATQARSQAAEHLQAELRRVIGRAVAGDFSDRIAAQPDDDAGGEIGRQINALFDTLDGSLAQVRDVMKRLAQKDLRHLLNGSFDGVFADLQSDVNATVTQLQDLVNGLQDASAGVRTSSDEIDRQARSLAEKVVGQAAALEETAATTEEMASSVRTNTEMLKETATMASGVTADADQGRETVKTAKAAMSRIEESSGRINDILTVIESISFQTNLLALNAAVEAARAGEAGKGFAVVASEVRTLAQRSADAAHDIAAVIKESGETVADGVALVEKTGQALDKIAESAVGMAESIRQVSEAGIEQANGVSEINQSIASLDSATQHNSVIADQTASVAQKLVSDANCLDEMLTSFLMAERDTRVKAA</sequence>
<proteinExistence type="inferred from homology"/>
<dbReference type="FunFam" id="1.10.287.950:FF:000001">
    <property type="entry name" value="Methyl-accepting chemotaxis sensory transducer"/>
    <property type="match status" value="1"/>
</dbReference>
<dbReference type="Gene3D" id="1.10.287.950">
    <property type="entry name" value="Methyl-accepting chemotaxis protein"/>
    <property type="match status" value="1"/>
</dbReference>